<dbReference type="PANTHER" id="PTHR31543">
    <property type="entry name" value="DYNEIN REGULATORY COMPLEX SUBUNIT 4"/>
    <property type="match status" value="1"/>
</dbReference>
<evidence type="ECO:0000256" key="10">
    <source>
        <dbReference type="ARBA" id="ARBA00023273"/>
    </source>
</evidence>
<accession>A0A081AC81</accession>
<keyword evidence="4" id="KW-0963">Cytoplasm</keyword>
<evidence type="ECO:0000313" key="14">
    <source>
        <dbReference type="EMBL" id="ETO76492.1"/>
    </source>
</evidence>
<feature type="coiled-coil region" evidence="11">
    <location>
        <begin position="252"/>
        <end position="314"/>
    </location>
</feature>
<evidence type="ECO:0000259" key="13">
    <source>
        <dbReference type="Pfam" id="PF13851"/>
    </source>
</evidence>
<dbReference type="AlphaFoldDB" id="A0A081AC81"/>
<dbReference type="PANTHER" id="PTHR31543:SF0">
    <property type="entry name" value="DYNEIN REGULATORY COMPLEX SUBUNIT 4"/>
    <property type="match status" value="1"/>
</dbReference>
<dbReference type="OrthoDB" id="767661at2759"/>
<feature type="coiled-coil region" evidence="11">
    <location>
        <begin position="39"/>
        <end position="94"/>
    </location>
</feature>
<comment type="subcellular location">
    <subcellularLocation>
        <location evidence="1">Cell projection</location>
        <location evidence="1">Cilium</location>
        <location evidence="1">Flagellum</location>
    </subcellularLocation>
    <subcellularLocation>
        <location evidence="2">Cytoplasm</location>
        <location evidence="2">Cytoskeleton</location>
    </subcellularLocation>
</comment>
<dbReference type="InterPro" id="IPR039308">
    <property type="entry name" value="GAS8"/>
</dbReference>
<keyword evidence="10" id="KW-0966">Cell projection</keyword>
<feature type="compositionally biased region" description="Acidic residues" evidence="12">
    <location>
        <begin position="19"/>
        <end position="29"/>
    </location>
</feature>
<keyword evidence="7 11" id="KW-0175">Coiled coil</keyword>
<comment type="caution">
    <text evidence="14">The sequence shown here is derived from an EMBL/GenBank/DDBJ whole genome shotgun (WGS) entry which is preliminary data.</text>
</comment>
<proteinExistence type="inferred from homology"/>
<organism evidence="14 15">
    <name type="scientific">Phytophthora nicotianae P1976</name>
    <dbReference type="NCBI Taxonomy" id="1317066"/>
    <lineage>
        <taxon>Eukaryota</taxon>
        <taxon>Sar</taxon>
        <taxon>Stramenopiles</taxon>
        <taxon>Oomycota</taxon>
        <taxon>Peronosporomycetes</taxon>
        <taxon>Peronosporales</taxon>
        <taxon>Peronosporaceae</taxon>
        <taxon>Phytophthora</taxon>
    </lineage>
</organism>
<evidence type="ECO:0000313" key="15">
    <source>
        <dbReference type="Proteomes" id="UP000028582"/>
    </source>
</evidence>
<evidence type="ECO:0000256" key="3">
    <source>
        <dbReference type="ARBA" id="ARBA00009859"/>
    </source>
</evidence>
<feature type="compositionally biased region" description="Basic residues" evidence="12">
    <location>
        <begin position="1"/>
        <end position="13"/>
    </location>
</feature>
<name>A0A081AC81_PHYNI</name>
<evidence type="ECO:0000256" key="7">
    <source>
        <dbReference type="ARBA" id="ARBA00023054"/>
    </source>
</evidence>
<evidence type="ECO:0000256" key="2">
    <source>
        <dbReference type="ARBA" id="ARBA00004245"/>
    </source>
</evidence>
<dbReference type="Proteomes" id="UP000028582">
    <property type="component" value="Unassembled WGS sequence"/>
</dbReference>
<protein>
    <recommendedName>
        <fullName evidence="13">Growth arrest-specific protein 8 domain-containing protein</fullName>
    </recommendedName>
</protein>
<evidence type="ECO:0000256" key="4">
    <source>
        <dbReference type="ARBA" id="ARBA00022490"/>
    </source>
</evidence>
<dbReference type="InterPro" id="IPR025593">
    <property type="entry name" value="GAS8_dom"/>
</dbReference>
<keyword evidence="5" id="KW-0493">Microtubule</keyword>
<evidence type="ECO:0000256" key="8">
    <source>
        <dbReference type="ARBA" id="ARBA00023069"/>
    </source>
</evidence>
<comment type="similarity">
    <text evidence="3">Belongs to the DRC4 family.</text>
</comment>
<gene>
    <name evidence="14" type="ORF">F444_08116</name>
</gene>
<sequence length="479" mass="56263">MGPKKKGKKGKKGKKEEEAPPEEPSEYDTMDVPMLKEVIQMLRQQLEKAQVDRNYVQHERDMIESFYEITKQEIQDHENQIMAKDREMEIMEDNHRVEVRVYVQKVKHLDYEHKNNLKRVQTDGMGHMDEEKDLHEHRETVLRSTKQSLKLELKERDLSNEDEIEQMKQAHEKNLMKLREQFEKNNAALEARCQQRLRDLQESLELRRKVDIHEIEERKNLHINDLMKNHEKAFTQIKNYYNDITKDNLRLIDSLKNEIAAMKKKAAANTKLMHDVSQENKRLSEPLAAAIQEVEHLRHELKDEQKDKLSLRNAKARLLYLAQQVHDLKQHQAELTMKYRTMESDRNALYDTFEHTVQTIHKKGECKNLILEQRLASMDDQHARKGAQLQEILLAANLDPVQARRVTETLGTLLDSKNAKIRKLQYSVTKESKAYNDSLRTFTQKLTQFGIPEEEIRVLGFKPLSSNANVNPAGLVATE</sequence>
<evidence type="ECO:0000256" key="12">
    <source>
        <dbReference type="SAM" id="MobiDB-lite"/>
    </source>
</evidence>
<dbReference type="GO" id="GO:0005874">
    <property type="term" value="C:microtubule"/>
    <property type="evidence" value="ECO:0007669"/>
    <property type="project" value="UniProtKB-KW"/>
</dbReference>
<dbReference type="GO" id="GO:0031514">
    <property type="term" value="C:motile cilium"/>
    <property type="evidence" value="ECO:0007669"/>
    <property type="project" value="UniProtKB-SubCell"/>
</dbReference>
<evidence type="ECO:0000256" key="1">
    <source>
        <dbReference type="ARBA" id="ARBA00004230"/>
    </source>
</evidence>
<evidence type="ECO:0000256" key="6">
    <source>
        <dbReference type="ARBA" id="ARBA00022846"/>
    </source>
</evidence>
<keyword evidence="8" id="KW-0969">Cilium</keyword>
<evidence type="ECO:0000256" key="9">
    <source>
        <dbReference type="ARBA" id="ARBA00023212"/>
    </source>
</evidence>
<dbReference type="GO" id="GO:0048870">
    <property type="term" value="P:cell motility"/>
    <property type="evidence" value="ECO:0007669"/>
    <property type="project" value="InterPro"/>
</dbReference>
<feature type="domain" description="Growth arrest-specific protein 8" evidence="13">
    <location>
        <begin position="225"/>
        <end position="424"/>
    </location>
</feature>
<dbReference type="GO" id="GO:0005794">
    <property type="term" value="C:Golgi apparatus"/>
    <property type="evidence" value="ECO:0007669"/>
    <property type="project" value="TreeGrafter"/>
</dbReference>
<dbReference type="EMBL" id="ANJA01001531">
    <property type="protein sequence ID" value="ETO76492.1"/>
    <property type="molecule type" value="Genomic_DNA"/>
</dbReference>
<keyword evidence="9" id="KW-0206">Cytoskeleton</keyword>
<feature type="coiled-coil region" evidence="11">
    <location>
        <begin position="161"/>
        <end position="199"/>
    </location>
</feature>
<reference evidence="14 15" key="1">
    <citation type="submission" date="2013-11" db="EMBL/GenBank/DDBJ databases">
        <title>The Genome Sequence of Phytophthora parasitica P1976.</title>
        <authorList>
            <consortium name="The Broad Institute Genomics Platform"/>
            <person name="Russ C."/>
            <person name="Tyler B."/>
            <person name="Panabieres F."/>
            <person name="Shan W."/>
            <person name="Tripathy S."/>
            <person name="Grunwald N."/>
            <person name="Machado M."/>
            <person name="Johnson C.S."/>
            <person name="Walker B."/>
            <person name="Young S."/>
            <person name="Zeng Q."/>
            <person name="Gargeya S."/>
            <person name="Fitzgerald M."/>
            <person name="Haas B."/>
            <person name="Abouelleil A."/>
            <person name="Allen A.W."/>
            <person name="Alvarado L."/>
            <person name="Arachchi H.M."/>
            <person name="Berlin A.M."/>
            <person name="Chapman S.B."/>
            <person name="Gainer-Dewar J."/>
            <person name="Goldberg J."/>
            <person name="Griggs A."/>
            <person name="Gujja S."/>
            <person name="Hansen M."/>
            <person name="Howarth C."/>
            <person name="Imamovic A."/>
            <person name="Ireland A."/>
            <person name="Larimer J."/>
            <person name="McCowan C."/>
            <person name="Murphy C."/>
            <person name="Pearson M."/>
            <person name="Poon T.W."/>
            <person name="Priest M."/>
            <person name="Roberts A."/>
            <person name="Saif S."/>
            <person name="Shea T."/>
            <person name="Sisk P."/>
            <person name="Sykes S."/>
            <person name="Wortman J."/>
            <person name="Nusbaum C."/>
            <person name="Birren B."/>
        </authorList>
    </citation>
    <scope>NUCLEOTIDE SEQUENCE [LARGE SCALE GENOMIC DNA]</scope>
    <source>
        <strain evidence="14 15">P1976</strain>
    </source>
</reference>
<evidence type="ECO:0000256" key="5">
    <source>
        <dbReference type="ARBA" id="ARBA00022701"/>
    </source>
</evidence>
<dbReference type="GO" id="GO:0031267">
    <property type="term" value="F:small GTPase binding"/>
    <property type="evidence" value="ECO:0007669"/>
    <property type="project" value="InterPro"/>
</dbReference>
<dbReference type="GO" id="GO:0008017">
    <property type="term" value="F:microtubule binding"/>
    <property type="evidence" value="ECO:0007669"/>
    <property type="project" value="InterPro"/>
</dbReference>
<dbReference type="Pfam" id="PF13851">
    <property type="entry name" value="GAS"/>
    <property type="match status" value="1"/>
</dbReference>
<feature type="region of interest" description="Disordered" evidence="12">
    <location>
        <begin position="1"/>
        <end position="30"/>
    </location>
</feature>
<keyword evidence="6" id="KW-0282">Flagellum</keyword>
<evidence type="ECO:0000256" key="11">
    <source>
        <dbReference type="SAM" id="Coils"/>
    </source>
</evidence>